<keyword evidence="2" id="KW-0378">Hydrolase</keyword>
<dbReference type="GO" id="GO:0005524">
    <property type="term" value="F:ATP binding"/>
    <property type="evidence" value="ECO:0007669"/>
    <property type="project" value="UniProtKB-KW"/>
</dbReference>
<dbReference type="InterPro" id="IPR050534">
    <property type="entry name" value="Coronavir_polyprotein_1ab"/>
</dbReference>
<dbReference type="AlphaFoldDB" id="A0AAN4ZJ60"/>
<dbReference type="GO" id="GO:0016787">
    <property type="term" value="F:hydrolase activity"/>
    <property type="evidence" value="ECO:0007669"/>
    <property type="project" value="UniProtKB-KW"/>
</dbReference>
<evidence type="ECO:0000256" key="4">
    <source>
        <dbReference type="ARBA" id="ARBA00022840"/>
    </source>
</evidence>
<accession>A0AAN4ZJ60</accession>
<keyword evidence="1" id="KW-0547">Nucleotide-binding</keyword>
<dbReference type="PANTHER" id="PTHR43788">
    <property type="entry name" value="DNA2/NAM7 HELICASE FAMILY MEMBER"/>
    <property type="match status" value="1"/>
</dbReference>
<keyword evidence="4" id="KW-0067">ATP-binding</keyword>
<keyword evidence="3" id="KW-0347">Helicase</keyword>
<proteinExistence type="predicted"/>
<evidence type="ECO:0000256" key="3">
    <source>
        <dbReference type="ARBA" id="ARBA00022806"/>
    </source>
</evidence>
<feature type="domain" description="DNA2/NAM7 helicase-like C-terminal" evidence="5">
    <location>
        <begin position="196"/>
        <end position="333"/>
    </location>
</feature>
<gene>
    <name evidence="6" type="ORF">PMAYCL1PPCAC_09583</name>
</gene>
<evidence type="ECO:0000256" key="1">
    <source>
        <dbReference type="ARBA" id="ARBA00022741"/>
    </source>
</evidence>
<dbReference type="Gene3D" id="3.40.50.300">
    <property type="entry name" value="P-loop containing nucleotide triphosphate hydrolases"/>
    <property type="match status" value="2"/>
</dbReference>
<dbReference type="Pfam" id="PF13087">
    <property type="entry name" value="AAA_12"/>
    <property type="match status" value="1"/>
</dbReference>
<organism evidence="6 7">
    <name type="scientific">Pristionchus mayeri</name>
    <dbReference type="NCBI Taxonomy" id="1317129"/>
    <lineage>
        <taxon>Eukaryota</taxon>
        <taxon>Metazoa</taxon>
        <taxon>Ecdysozoa</taxon>
        <taxon>Nematoda</taxon>
        <taxon>Chromadorea</taxon>
        <taxon>Rhabditida</taxon>
        <taxon>Rhabditina</taxon>
        <taxon>Diplogasteromorpha</taxon>
        <taxon>Diplogasteroidea</taxon>
        <taxon>Neodiplogasteridae</taxon>
        <taxon>Pristionchus</taxon>
    </lineage>
</organism>
<evidence type="ECO:0000313" key="6">
    <source>
        <dbReference type="EMBL" id="GMR39388.1"/>
    </source>
</evidence>
<keyword evidence="7" id="KW-1185">Reference proteome</keyword>
<evidence type="ECO:0000256" key="2">
    <source>
        <dbReference type="ARBA" id="ARBA00022801"/>
    </source>
</evidence>
<dbReference type="InterPro" id="IPR027417">
    <property type="entry name" value="P-loop_NTPase"/>
</dbReference>
<evidence type="ECO:0000313" key="7">
    <source>
        <dbReference type="Proteomes" id="UP001328107"/>
    </source>
</evidence>
<dbReference type="GO" id="GO:0043139">
    <property type="term" value="F:5'-3' DNA helicase activity"/>
    <property type="evidence" value="ECO:0007669"/>
    <property type="project" value="TreeGrafter"/>
</dbReference>
<dbReference type="SUPFAM" id="SSF52540">
    <property type="entry name" value="P-loop containing nucleoside triphosphate hydrolases"/>
    <property type="match status" value="1"/>
</dbReference>
<dbReference type="Proteomes" id="UP001328107">
    <property type="component" value="Unassembled WGS sequence"/>
</dbReference>
<reference evidence="7" key="1">
    <citation type="submission" date="2022-10" db="EMBL/GenBank/DDBJ databases">
        <title>Genome assembly of Pristionchus species.</title>
        <authorList>
            <person name="Yoshida K."/>
            <person name="Sommer R.J."/>
        </authorList>
    </citation>
    <scope>NUCLEOTIDE SEQUENCE [LARGE SCALE GENOMIC DNA]</scope>
    <source>
        <strain evidence="7">RS5460</strain>
    </source>
</reference>
<protein>
    <recommendedName>
        <fullName evidence="5">DNA2/NAM7 helicase-like C-terminal domain-containing protein</fullName>
    </recommendedName>
</protein>
<evidence type="ECO:0000259" key="5">
    <source>
        <dbReference type="Pfam" id="PF13087"/>
    </source>
</evidence>
<dbReference type="EMBL" id="BTRK01000002">
    <property type="protein sequence ID" value="GMR39388.1"/>
    <property type="molecule type" value="Genomic_DNA"/>
</dbReference>
<name>A0AAN4ZJ60_9BILA</name>
<dbReference type="InterPro" id="IPR041679">
    <property type="entry name" value="DNA2/NAM7-like_C"/>
</dbReference>
<comment type="caution">
    <text evidence="6">The sequence shown here is derived from an EMBL/GenBank/DDBJ whole genome shotgun (WGS) entry which is preliminary data.</text>
</comment>
<dbReference type="PANTHER" id="PTHR43788:SF16">
    <property type="entry name" value="HELICASE WITH ZINC FINGER 2"/>
    <property type="match status" value="1"/>
</dbReference>
<sequence>MAVSYCKEGGLQLLLSTANAPVFNIAEVLAKVDCGGRKIGHIISTEKKGSSSPFTVRVGLQADLRLVTMMRDWSEKRRIQEAIRDAYHDAYVATWSGCDVILGTVDMVLGKLLKLKDGRHCPIQEQLETRVRRIIIDEASQLPEAAFNTLALLFPQATIALIGDSQQLPPFKYEQDELVSDLAARPALSLVNCKINVPVTKLRVTYRQAPMLMPYNPVFYGGRLVSDKEPSIRVILSPVFGVSKDCLFVNVKASKTEQSDTSKINKKELSALINVIGKLNDAGYDHKSVMIIAYYEAQRKLAAERLPGYQVLTVDAAQGTEKDIVIVLTHRQKTGFFTLRNRSLSQMSTSTPSPSTAIKEY</sequence>